<sequence>MSRCFLLLALFSQVAGKDLSVRSSYDILFNSKGRIHATPHITNLIRNGASELTESEKSRLSEIGLSVQGNEIVVVKPTDLDQNHDTDHFRFHYTLDGDDAVENENYVISMGEIFEEVWTFHIDTMGFDPPPIDPSTNHGLYEVYIEYLGSGYFGWANGVGAGPSCFSYIKMQNSYSAAAFSEHTEVENIQVTAVHEFFHAVQFGYNCYERFWFMEATAVWSEDELYNDVNDLYRYMTSWFSNPDKAIDSETNHMYGSFIYFQYIDEHLGGRETIRTCWEKSREYSNSSQDISFTAIDAALEEQNSSFVDAYNRVRIANQIMSSHQNAEPYTYQEANGYLTVVNRPNTKKELYYEKGYVDTESDLTLTLYASHYYSLETNSPVILALIPDSGPLSELSFSTITKLSGTNDWFVQMGKEVNIDPAIGMDWVSIIVSAIGDEGNNWDYIIRLDDGYSEDFTIFSPYPNPTMGVSTNIDLQVISEQTIIIKIIDVLGREIWNYAEHFSEPQIKSLTWNGKNLNGKN</sequence>
<feature type="non-terminal residue" evidence="1">
    <location>
        <position position="522"/>
    </location>
</feature>
<dbReference type="Pfam" id="PF19527">
    <property type="entry name" value="DUF6055"/>
    <property type="match status" value="1"/>
</dbReference>
<gene>
    <name evidence="1" type="ORF">METZ01_LOCUS111106</name>
</gene>
<dbReference type="InterPro" id="IPR045690">
    <property type="entry name" value="DUF6055"/>
</dbReference>
<evidence type="ECO:0000313" key="1">
    <source>
        <dbReference type="EMBL" id="SVA58252.1"/>
    </source>
</evidence>
<dbReference type="NCBIfam" id="NF045524">
    <property type="entry name" value="MXAN_6640_HExxH"/>
    <property type="match status" value="1"/>
</dbReference>
<accession>A0A381X0Z2</accession>
<dbReference type="EMBL" id="UINC01013491">
    <property type="protein sequence ID" value="SVA58252.1"/>
    <property type="molecule type" value="Genomic_DNA"/>
</dbReference>
<name>A0A381X0Z2_9ZZZZ</name>
<protein>
    <recommendedName>
        <fullName evidence="2">Secretion system C-terminal sorting domain-containing protein</fullName>
    </recommendedName>
</protein>
<proteinExistence type="predicted"/>
<reference evidence="1" key="1">
    <citation type="submission" date="2018-05" db="EMBL/GenBank/DDBJ databases">
        <authorList>
            <person name="Lanie J.A."/>
            <person name="Ng W.-L."/>
            <person name="Kazmierczak K.M."/>
            <person name="Andrzejewski T.M."/>
            <person name="Davidsen T.M."/>
            <person name="Wayne K.J."/>
            <person name="Tettelin H."/>
            <person name="Glass J.I."/>
            <person name="Rusch D."/>
            <person name="Podicherti R."/>
            <person name="Tsui H.-C.T."/>
            <person name="Winkler M.E."/>
        </authorList>
    </citation>
    <scope>NUCLEOTIDE SEQUENCE</scope>
</reference>
<organism evidence="1">
    <name type="scientific">marine metagenome</name>
    <dbReference type="NCBI Taxonomy" id="408172"/>
    <lineage>
        <taxon>unclassified sequences</taxon>
        <taxon>metagenomes</taxon>
        <taxon>ecological metagenomes</taxon>
    </lineage>
</organism>
<evidence type="ECO:0008006" key="2">
    <source>
        <dbReference type="Google" id="ProtNLM"/>
    </source>
</evidence>
<dbReference type="AlphaFoldDB" id="A0A381X0Z2"/>